<reference evidence="6" key="2">
    <citation type="submission" date="2025-09" db="UniProtKB">
        <authorList>
            <consortium name="Ensembl"/>
        </authorList>
    </citation>
    <scope>IDENTIFICATION</scope>
</reference>
<dbReference type="Pfam" id="PF03455">
    <property type="entry name" value="dDENN"/>
    <property type="match status" value="1"/>
</dbReference>
<dbReference type="GO" id="GO:0031410">
    <property type="term" value="C:cytoplasmic vesicle"/>
    <property type="evidence" value="ECO:0007669"/>
    <property type="project" value="TreeGrafter"/>
</dbReference>
<accession>A0A674BZG5</accession>
<feature type="region of interest" description="Disordered" evidence="3">
    <location>
        <begin position="1493"/>
        <end position="1550"/>
    </location>
</feature>
<dbReference type="GO" id="GO:0005085">
    <property type="term" value="F:guanyl-nucleotide exchange factor activity"/>
    <property type="evidence" value="ECO:0007669"/>
    <property type="project" value="UniProtKB-KW"/>
</dbReference>
<reference evidence="6" key="1">
    <citation type="submission" date="2025-08" db="UniProtKB">
        <authorList>
            <consortium name="Ensembl"/>
        </authorList>
    </citation>
    <scope>IDENTIFICATION</scope>
</reference>
<dbReference type="PANTHER" id="PTHR12296:SF17">
    <property type="entry name" value="DENN DOMAIN-CONTAINING PROTEIN 4C"/>
    <property type="match status" value="1"/>
</dbReference>
<feature type="region of interest" description="Disordered" evidence="3">
    <location>
        <begin position="1226"/>
        <end position="1290"/>
    </location>
</feature>
<feature type="compositionally biased region" description="Low complexity" evidence="3">
    <location>
        <begin position="1402"/>
        <end position="1413"/>
    </location>
</feature>
<dbReference type="Pfam" id="PF03456">
    <property type="entry name" value="uDENN"/>
    <property type="match status" value="1"/>
</dbReference>
<dbReference type="PROSITE" id="PS50211">
    <property type="entry name" value="DENN"/>
    <property type="match status" value="1"/>
</dbReference>
<feature type="domain" description="MABP" evidence="5">
    <location>
        <begin position="38"/>
        <end position="197"/>
    </location>
</feature>
<dbReference type="InterPro" id="IPR037516">
    <property type="entry name" value="Tripartite_DENN"/>
</dbReference>
<dbReference type="GO" id="GO:0032483">
    <property type="term" value="P:regulation of Rab protein signal transduction"/>
    <property type="evidence" value="ECO:0007669"/>
    <property type="project" value="TreeGrafter"/>
</dbReference>
<feature type="domain" description="UDENN" evidence="4">
    <location>
        <begin position="189"/>
        <end position="639"/>
    </location>
</feature>
<dbReference type="Gene3D" id="3.40.50.11500">
    <property type="match status" value="1"/>
</dbReference>
<dbReference type="PROSITE" id="PS50276">
    <property type="entry name" value="PANCREATIC_HORMONE_2"/>
    <property type="match status" value="1"/>
</dbReference>
<gene>
    <name evidence="6" type="primary">LOC115198215</name>
</gene>
<dbReference type="SMART" id="SM00801">
    <property type="entry name" value="dDENN"/>
    <property type="match status" value="1"/>
</dbReference>
<feature type="region of interest" description="Disordered" evidence="3">
    <location>
        <begin position="989"/>
        <end position="1047"/>
    </location>
</feature>
<evidence type="ECO:0000256" key="3">
    <source>
        <dbReference type="SAM" id="MobiDB-lite"/>
    </source>
</evidence>
<dbReference type="InterPro" id="IPR051696">
    <property type="entry name" value="DENN_Domain_GEFs"/>
</dbReference>
<evidence type="ECO:0000256" key="1">
    <source>
        <dbReference type="ARBA" id="ARBA00022658"/>
    </source>
</evidence>
<dbReference type="Ensembl" id="ENSSTUT00000081833.1">
    <property type="protein sequence ID" value="ENSSTUP00000076850.1"/>
    <property type="gene ID" value="ENSSTUG00000032676.1"/>
</dbReference>
<sequence>MIEDKGHRVTDYFVVAGLTDKSTPLEQDLSETKSSGPKAPITDLAVINKSAGETVPEGFTCIESTYSAQQANLNHGSLKSPEIFLCYKRGHDKPPLIDIGVLYEGKERLIQGCEVIQATPYGRCANVNNSSATSQRIFITLRRAPPVQPQNSLSVTDICVIVTSKGETPPHTFCKVDKNLNCGMWGSSVFLCYKKSVSVSNSINYKAGLIFRYPEDDYESFPLSESVPLFCLPMGAKIECWTPNTRYPLPVFSTFVLTNSSGEKVYGAAIQFYEAYPIDLLSEKQKVQLGLLTTVEKKMIPNRTVNTNKCICLLSRWPFFESFRKFLMFLYKLSVSGPHPLPIEKHISHFMHNVSFPSPQRPRILVQLSAHDTLMLAQPVCTPMPLSGADYSTLLINLGSENCATLLHFVLLESKILLHSLRPAVLTGVAEAVVAMIFPFQWQCPYIPLCPLSLAGVLNAPCPFIVGVDSRYFDLYDPPPDVVCVDLDTNTIYLSDEKKHSNWKNLPKKPCKSLFNSLNNLQHQLGIVRRTAQEGSAVEMTPIEADFTWHKKMTSLEMEIQEALLRFMAHILKGYRSYLKPITQAPSEKATSADSLYDLQGFLKSRERAHQKFYSQLTKTQIFIRFIEECTFVSDKDTGLAFFDDCIEKLFPSDKGNDKGTKVEGESSEDTKLMELDESQRSEHTVFVMPPEPPTPEDESDPPTRYSYKSFPRLRIDLFDRPREVIPALRSSTPGASLSSSPALLAKRTKQEIKLAYKMAKRFYSDPPLWAKCLFSHCYSLWFICLPVGVRLVQSKSWAMQQAYNVLLKMRTSEVEVLDEVCYRVVMQLCGLYGQPVMAVRVLVEMRKAGVHPNAITYGYYNKAVLEGPWPSRNRSGLFMWAKVRNVVRTVAQFKQALHRMPACSLSVVVSVSGLVSGDRMSHGSADHSSEVNGEDHTLFARSLIIGDATDNHCSTGGQSDQGYGSKDELHQEQVDLAQSAAPLIDVDHRSKPKAQHASVSLPPAPGKLFSLRSQSQDVSLPEEGESAAPGGSGEAGPAIQGQRQKAFSERSCSFSVESRAGMLMEKHGVDHIARRMGADARILAAALSGCGTTQPPTNPPSKALFKELESEEGRGPMLGKLSEEEGPVMDPTPLEEGLGKEEKRMDGEDEMGLKLEEEGDSGGRGDDSLPTLEMKEVEVGADPLSLLVSEHEELASVTSQELPHSLPAVVSRNLADEIEMYMSLRSPLGPKSSSMEFHQGGQGGDSSPDTAPVKQALERRSSLPVPPVKHPGGLSGDSTPKRSPAAVTRSKTFAVMATRSPASSGGVVASPRSSLTALVRSSQNGSLGSVINSISGMKMDTLLSGPKMDVLKSGMKQAGNLASKVWGAVASAYSYSDDEVRDSPTHRGPTQGLVSNGLTQSSTSLASSSSSSDTGRGPHSTRKMRVLMSSCSLCRSCECLVYDEEIMAGWTADDSNLNTTCPFCRTAFLPLLHVEFHDLRTNTAFYLKPSASGDSIHSASHQPTTTDSTVLKVGGAADTPRPDLISFPESSSEDPGEVPASQTPAQSDPLGLLEHQAGKRGTSLTRSNSVGGPLQSLVSAQRQPGHGVSTTSLPCSLTEVVSDGLGQKRPNPTPVSVPYLSPLVLRKELETLLENEGDQVIYTHKFLSQHPIIFWNLVFYFCRLDLPSYLPGLILTSEHCNNGVQLPQTSLSQDSKQVYVQLLWDNINLHQEPGDPLYQSWRTLLEKKATLAPTDHQETRTLLNSIVRSIQTNDVYGPINLLLREVKRHPEVKRQRGIYREILFLALVALGRENIDVEAFDREYRLAFDGLSPEQLKALHKIDWPPNSNVQWCLKCFGAPVI</sequence>
<name>A0A674BZG5_SALTR</name>
<evidence type="ECO:0000313" key="6">
    <source>
        <dbReference type="Ensembl" id="ENSSTUP00000076850.1"/>
    </source>
</evidence>
<evidence type="ECO:0000259" key="4">
    <source>
        <dbReference type="PROSITE" id="PS50211"/>
    </source>
</evidence>
<dbReference type="InterPro" id="IPR043153">
    <property type="entry name" value="DENN_C"/>
</dbReference>
<dbReference type="InterPro" id="IPR011990">
    <property type="entry name" value="TPR-like_helical_dom_sf"/>
</dbReference>
<dbReference type="PROSITE" id="PS51375">
    <property type="entry name" value="PPR"/>
    <property type="match status" value="1"/>
</dbReference>
<dbReference type="InterPro" id="IPR002885">
    <property type="entry name" value="PPR_rpt"/>
</dbReference>
<organism evidence="6 7">
    <name type="scientific">Salmo trutta</name>
    <name type="common">Brown trout</name>
    <dbReference type="NCBI Taxonomy" id="8032"/>
    <lineage>
        <taxon>Eukaryota</taxon>
        <taxon>Metazoa</taxon>
        <taxon>Chordata</taxon>
        <taxon>Craniata</taxon>
        <taxon>Vertebrata</taxon>
        <taxon>Euteleostomi</taxon>
        <taxon>Actinopterygii</taxon>
        <taxon>Neopterygii</taxon>
        <taxon>Teleostei</taxon>
        <taxon>Protacanthopterygii</taxon>
        <taxon>Salmoniformes</taxon>
        <taxon>Salmonidae</taxon>
        <taxon>Salmoninae</taxon>
        <taxon>Salmo</taxon>
    </lineage>
</organism>
<dbReference type="InterPro" id="IPR005113">
    <property type="entry name" value="uDENN_dom"/>
</dbReference>
<evidence type="ECO:0000256" key="2">
    <source>
        <dbReference type="PROSITE-ProRule" id="PRU00708"/>
    </source>
</evidence>
<dbReference type="Gene3D" id="2.100.10.50">
    <property type="match status" value="1"/>
</dbReference>
<feature type="region of interest" description="Disordered" evidence="3">
    <location>
        <begin position="682"/>
        <end position="704"/>
    </location>
</feature>
<feature type="region of interest" description="Disordered" evidence="3">
    <location>
        <begin position="1378"/>
        <end position="1422"/>
    </location>
</feature>
<dbReference type="Gene3D" id="1.25.40.10">
    <property type="entry name" value="Tetratricopeptide repeat domain"/>
    <property type="match status" value="1"/>
</dbReference>
<dbReference type="SMART" id="SM00800">
    <property type="entry name" value="uDENN"/>
    <property type="match status" value="1"/>
</dbReference>
<dbReference type="SMART" id="SM00799">
    <property type="entry name" value="DENN"/>
    <property type="match status" value="1"/>
</dbReference>
<dbReference type="FunFam" id="2.100.10.50:FF:000001">
    <property type="entry name" value="DENN domain containing 4C"/>
    <property type="match status" value="1"/>
</dbReference>
<dbReference type="GeneTree" id="ENSGT00940000158215"/>
<feature type="compositionally biased region" description="Polar residues" evidence="3">
    <location>
        <begin position="1493"/>
        <end position="1510"/>
    </location>
</feature>
<feature type="region of interest" description="Disordered" evidence="3">
    <location>
        <begin position="1111"/>
        <end position="1170"/>
    </location>
</feature>
<evidence type="ECO:0000313" key="7">
    <source>
        <dbReference type="Proteomes" id="UP000472277"/>
    </source>
</evidence>
<proteinExistence type="predicted"/>
<dbReference type="InterPro" id="IPR005112">
    <property type="entry name" value="dDENN_dom"/>
</dbReference>
<keyword evidence="7" id="KW-1185">Reference proteome</keyword>
<dbReference type="PANTHER" id="PTHR12296">
    <property type="entry name" value="DENN DOMAIN-CONTAINING PROTEIN 4"/>
    <property type="match status" value="1"/>
</dbReference>
<feature type="repeat" description="PPR" evidence="2">
    <location>
        <begin position="819"/>
        <end position="853"/>
    </location>
</feature>
<protein>
    <submittedName>
        <fullName evidence="6">DENN/MADD domain containing 4C</fullName>
    </submittedName>
</protein>
<dbReference type="PROSITE" id="PS51498">
    <property type="entry name" value="MABP"/>
    <property type="match status" value="1"/>
</dbReference>
<dbReference type="InterPro" id="IPR023341">
    <property type="entry name" value="MABP"/>
</dbReference>
<evidence type="ECO:0000259" key="5">
    <source>
        <dbReference type="PROSITE" id="PS51498"/>
    </source>
</evidence>
<dbReference type="Pfam" id="PF02141">
    <property type="entry name" value="DENN"/>
    <property type="match status" value="1"/>
</dbReference>
<feature type="compositionally biased region" description="Basic and acidic residues" evidence="3">
    <location>
        <begin position="1138"/>
        <end position="1170"/>
    </location>
</feature>
<keyword evidence="1" id="KW-0344">Guanine-nucleotide releasing factor</keyword>
<dbReference type="Proteomes" id="UP000472277">
    <property type="component" value="Chromosome 8"/>
</dbReference>
<dbReference type="InterPro" id="IPR001194">
    <property type="entry name" value="cDENN_dom"/>
</dbReference>